<dbReference type="AlphaFoldDB" id="A0A165XSN2"/>
<reference evidence="1 2" key="1">
    <citation type="journal article" date="2016" name="Front. Microbiol.">
        <title>Comparative Genomic Analysis Reveals a Diverse Repertoire of Genes Involved in Prokaryote-Eukaryote Interactions within the Pseudovibrio Genus.</title>
        <authorList>
            <person name="Romano S."/>
            <person name="Fernandez-Guerra A."/>
            <person name="Reen F.J."/>
            <person name="Glockner F.O."/>
            <person name="Crowley S.P."/>
            <person name="O'Sullivan O."/>
            <person name="Cotter P.D."/>
            <person name="Adams C."/>
            <person name="Dobson A.D."/>
            <person name="O'Gara F."/>
        </authorList>
    </citation>
    <scope>NUCLEOTIDE SEQUENCE [LARGE SCALE GENOMIC DNA]</scope>
    <source>
        <strain evidence="1 2">Ad2</strain>
    </source>
</reference>
<dbReference type="EMBL" id="LMCB01000024">
    <property type="protein sequence ID" value="KZL17999.1"/>
    <property type="molecule type" value="Genomic_DNA"/>
</dbReference>
<accession>A0A165XSN2</accession>
<dbReference type="Proteomes" id="UP000076577">
    <property type="component" value="Unassembled WGS sequence"/>
</dbReference>
<sequence>MILKKHRQEEDTPLTIYEGAVTHMRHGRLKHKLNYKTVSFTINIDRLPEVDGLSPFLSVSRFNLFSFYPADHIQGGYLSLRSFIENTLKQARIDTVPERIVLLAFPRFLGKVFNPISVFYCYSKGCLKAIVYQVRNTFGDMHHYAVEILSSENQSMTHAYRHSCPKKLHVSPFLEVTGHYDFVARPPSNCVSLLIRLTQDNRPQLTARFQGTRKQPTTSRLLLIALRYFQSSAKVLGLIHFEALKLWLKGAKVYKRPPPPASIVTSMNATASVIKDPIKTAGKRT</sequence>
<dbReference type="PANTHER" id="PTHR33973">
    <property type="entry name" value="OS07G0153300 PROTEIN"/>
    <property type="match status" value="1"/>
</dbReference>
<dbReference type="Pfam" id="PF07103">
    <property type="entry name" value="DUF1365"/>
    <property type="match status" value="1"/>
</dbReference>
<comment type="caution">
    <text evidence="1">The sequence shown here is derived from an EMBL/GenBank/DDBJ whole genome shotgun (WGS) entry which is preliminary data.</text>
</comment>
<dbReference type="PATRIC" id="fig|989403.3.peg.2928"/>
<dbReference type="PANTHER" id="PTHR33973:SF4">
    <property type="entry name" value="OS07G0153300 PROTEIN"/>
    <property type="match status" value="1"/>
</dbReference>
<evidence type="ECO:0008006" key="3">
    <source>
        <dbReference type="Google" id="ProtNLM"/>
    </source>
</evidence>
<gene>
    <name evidence="1" type="ORF">PsAD2_02732</name>
</gene>
<name>A0A165XSN2_9HYPH</name>
<proteinExistence type="predicted"/>
<dbReference type="InterPro" id="IPR010775">
    <property type="entry name" value="DUF1365"/>
</dbReference>
<keyword evidence="2" id="KW-1185">Reference proteome</keyword>
<dbReference type="RefSeq" id="WP_068006745.1">
    <property type="nucleotide sequence ID" value="NZ_FOFM01000006.1"/>
</dbReference>
<organism evidence="1 2">
    <name type="scientific">Pseudovibrio axinellae</name>
    <dbReference type="NCBI Taxonomy" id="989403"/>
    <lineage>
        <taxon>Bacteria</taxon>
        <taxon>Pseudomonadati</taxon>
        <taxon>Pseudomonadota</taxon>
        <taxon>Alphaproteobacteria</taxon>
        <taxon>Hyphomicrobiales</taxon>
        <taxon>Stappiaceae</taxon>
        <taxon>Pseudovibrio</taxon>
    </lineage>
</organism>
<evidence type="ECO:0000313" key="2">
    <source>
        <dbReference type="Proteomes" id="UP000076577"/>
    </source>
</evidence>
<dbReference type="OrthoDB" id="9778801at2"/>
<protein>
    <recommendedName>
        <fullName evidence="3">DUF1365 domain-containing protein</fullName>
    </recommendedName>
</protein>
<dbReference type="STRING" id="989403.SAMN05421798_106248"/>
<evidence type="ECO:0000313" key="1">
    <source>
        <dbReference type="EMBL" id="KZL17999.1"/>
    </source>
</evidence>